<evidence type="ECO:0000256" key="5">
    <source>
        <dbReference type="SAM" id="MobiDB-lite"/>
    </source>
</evidence>
<feature type="region of interest" description="Disordered" evidence="5">
    <location>
        <begin position="185"/>
        <end position="209"/>
    </location>
</feature>
<evidence type="ECO:0000259" key="6">
    <source>
        <dbReference type="PROSITE" id="PS50977"/>
    </source>
</evidence>
<proteinExistence type="predicted"/>
<dbReference type="InterPro" id="IPR001647">
    <property type="entry name" value="HTH_TetR"/>
</dbReference>
<dbReference type="Pfam" id="PF00440">
    <property type="entry name" value="TetR_N"/>
    <property type="match status" value="1"/>
</dbReference>
<dbReference type="PANTHER" id="PTHR47506:SF1">
    <property type="entry name" value="HTH-TYPE TRANSCRIPTIONAL REGULATOR YJDC"/>
    <property type="match status" value="1"/>
</dbReference>
<gene>
    <name evidence="7" type="ORF">C8E87_4078</name>
</gene>
<keyword evidence="2 4" id="KW-0238">DNA-binding</keyword>
<organism evidence="7 8">
    <name type="scientific">Paractinoplanes brasiliensis</name>
    <dbReference type="NCBI Taxonomy" id="52695"/>
    <lineage>
        <taxon>Bacteria</taxon>
        <taxon>Bacillati</taxon>
        <taxon>Actinomycetota</taxon>
        <taxon>Actinomycetes</taxon>
        <taxon>Micromonosporales</taxon>
        <taxon>Micromonosporaceae</taxon>
        <taxon>Paractinoplanes</taxon>
    </lineage>
</organism>
<reference evidence="7 8" key="1">
    <citation type="submission" date="2019-03" db="EMBL/GenBank/DDBJ databases">
        <title>Sequencing the genomes of 1000 actinobacteria strains.</title>
        <authorList>
            <person name="Klenk H.-P."/>
        </authorList>
    </citation>
    <scope>NUCLEOTIDE SEQUENCE [LARGE SCALE GENOMIC DNA]</scope>
    <source>
        <strain evidence="7 8">DSM 43805</strain>
    </source>
</reference>
<keyword evidence="1" id="KW-0805">Transcription regulation</keyword>
<evidence type="ECO:0000313" key="7">
    <source>
        <dbReference type="EMBL" id="TDO40364.1"/>
    </source>
</evidence>
<dbReference type="EMBL" id="SNWR01000001">
    <property type="protein sequence ID" value="TDO40364.1"/>
    <property type="molecule type" value="Genomic_DNA"/>
</dbReference>
<dbReference type="PRINTS" id="PR00455">
    <property type="entry name" value="HTHTETR"/>
</dbReference>
<dbReference type="PANTHER" id="PTHR47506">
    <property type="entry name" value="TRANSCRIPTIONAL REGULATORY PROTEIN"/>
    <property type="match status" value="1"/>
</dbReference>
<keyword evidence="8" id="KW-1185">Reference proteome</keyword>
<dbReference type="InterPro" id="IPR009057">
    <property type="entry name" value="Homeodomain-like_sf"/>
</dbReference>
<evidence type="ECO:0000256" key="3">
    <source>
        <dbReference type="ARBA" id="ARBA00023163"/>
    </source>
</evidence>
<dbReference type="AlphaFoldDB" id="A0A4R6JUI7"/>
<dbReference type="PROSITE" id="PS50977">
    <property type="entry name" value="HTH_TETR_2"/>
    <property type="match status" value="1"/>
</dbReference>
<dbReference type="SUPFAM" id="SSF48498">
    <property type="entry name" value="Tetracyclin repressor-like, C-terminal domain"/>
    <property type="match status" value="1"/>
</dbReference>
<dbReference type="InterPro" id="IPR036271">
    <property type="entry name" value="Tet_transcr_reg_TetR-rel_C_sf"/>
</dbReference>
<dbReference type="GO" id="GO:0003677">
    <property type="term" value="F:DNA binding"/>
    <property type="evidence" value="ECO:0007669"/>
    <property type="project" value="UniProtKB-UniRule"/>
</dbReference>
<protein>
    <submittedName>
        <fullName evidence="7">TetR family transcriptional regulator</fullName>
    </submittedName>
</protein>
<evidence type="ECO:0000256" key="1">
    <source>
        <dbReference type="ARBA" id="ARBA00023015"/>
    </source>
</evidence>
<feature type="DNA-binding region" description="H-T-H motif" evidence="4">
    <location>
        <begin position="26"/>
        <end position="45"/>
    </location>
</feature>
<accession>A0A4R6JUI7</accession>
<dbReference type="SUPFAM" id="SSF46689">
    <property type="entry name" value="Homeodomain-like"/>
    <property type="match status" value="1"/>
</dbReference>
<feature type="domain" description="HTH tetR-type" evidence="6">
    <location>
        <begin position="4"/>
        <end position="63"/>
    </location>
</feature>
<dbReference type="Proteomes" id="UP000294901">
    <property type="component" value="Unassembled WGS sequence"/>
</dbReference>
<sequence length="209" mass="22292">MDVTDTRDRLLDAAADLFYREGVSVGVEALTRAAGVSKRSMYQLFGSKDEVVAAALDRIGPGFNASLLPADDLPGGPRERVLHVFRVLDEVAVEPGFHGCPFVAASIEIKAPDHPARAVALRYKDRLTAFFRHEATVGGVADPERLARQLTMTFDGASAWAVMHGGGLDGEGVRMAEALLDAAGLTGNRERPGSHEGTGPSRAEDQQLL</sequence>
<keyword evidence="3" id="KW-0804">Transcription</keyword>
<evidence type="ECO:0000313" key="8">
    <source>
        <dbReference type="Proteomes" id="UP000294901"/>
    </source>
</evidence>
<comment type="caution">
    <text evidence="7">The sequence shown here is derived from an EMBL/GenBank/DDBJ whole genome shotgun (WGS) entry which is preliminary data.</text>
</comment>
<dbReference type="Gene3D" id="1.10.357.10">
    <property type="entry name" value="Tetracycline Repressor, domain 2"/>
    <property type="match status" value="1"/>
</dbReference>
<name>A0A4R6JUI7_9ACTN</name>
<evidence type="ECO:0000256" key="2">
    <source>
        <dbReference type="ARBA" id="ARBA00023125"/>
    </source>
</evidence>
<evidence type="ECO:0000256" key="4">
    <source>
        <dbReference type="PROSITE-ProRule" id="PRU00335"/>
    </source>
</evidence>